<protein>
    <submittedName>
        <fullName evidence="4">Isochorismatase</fullName>
        <ecNumber evidence="4">3.3.2.1</ecNumber>
    </submittedName>
</protein>
<reference evidence="4 5" key="1">
    <citation type="submission" date="2016-09" db="EMBL/GenBank/DDBJ databases">
        <title>Pseudonocardia autotrophica DSM535, a candidate organism with high potential of specific P450 cytochromes.</title>
        <authorList>
            <person name="Grumaz C."/>
            <person name="Vainshtein Y."/>
            <person name="Kirstahler P."/>
            <person name="Sohn K."/>
        </authorList>
    </citation>
    <scope>NUCLEOTIDE SEQUENCE [LARGE SCALE GENOMIC DNA]</scope>
    <source>
        <strain evidence="4 5">DSM 535</strain>
    </source>
</reference>
<gene>
    <name evidence="4" type="primary">dhbB_3</name>
    <name evidence="4" type="ORF">BG845_05171</name>
</gene>
<dbReference type="PRINTS" id="PR01398">
    <property type="entry name" value="ISCHRISMTASE"/>
</dbReference>
<proteinExistence type="predicted"/>
<dbReference type="OrthoDB" id="5794853at2"/>
<evidence type="ECO:0000256" key="2">
    <source>
        <dbReference type="SAM" id="MobiDB-lite"/>
    </source>
</evidence>
<evidence type="ECO:0000313" key="5">
    <source>
        <dbReference type="Proteomes" id="UP000194360"/>
    </source>
</evidence>
<dbReference type="InterPro" id="IPR016291">
    <property type="entry name" value="Isochorismatase"/>
</dbReference>
<dbReference type="Proteomes" id="UP000194360">
    <property type="component" value="Unassembled WGS sequence"/>
</dbReference>
<dbReference type="RefSeq" id="WP_085915320.1">
    <property type="nucleotide sequence ID" value="NZ_AP018920.1"/>
</dbReference>
<dbReference type="SUPFAM" id="SSF52499">
    <property type="entry name" value="Isochorismatase-like hydrolases"/>
    <property type="match status" value="1"/>
</dbReference>
<evidence type="ECO:0000256" key="1">
    <source>
        <dbReference type="ARBA" id="ARBA00022801"/>
    </source>
</evidence>
<dbReference type="InterPro" id="IPR036380">
    <property type="entry name" value="Isochorismatase-like_sf"/>
</dbReference>
<dbReference type="PANTHER" id="PTHR43540:SF3">
    <property type="entry name" value="ENTEROBACTIN SYNTHASE COMPONENT B"/>
    <property type="match status" value="1"/>
</dbReference>
<feature type="domain" description="Isochorismatase-like" evidence="3">
    <location>
        <begin position="35"/>
        <end position="213"/>
    </location>
</feature>
<dbReference type="Gene3D" id="3.40.50.850">
    <property type="entry name" value="Isochorismatase-like"/>
    <property type="match status" value="1"/>
</dbReference>
<sequence length="226" mass="24364">MTTGRSLGRIDPYDPPDPADFPPGRVGWRPDPRRAALLVHDMQRYFLRPFGPGDRPLPGLLTGLAALVRNCRAAGVPVIYTAQPGRQTPQERGLLTDMWGAGIGGVVDTAPELEAIVDEVAPEPGDLQLVKWRYSAFQRTPLRAELTRLGRDQLLITGVYASIGCLATAIEAFMLDVQPFLVGDGVADFSRADHDTAIDWVARRCGVVTSLAEVSAALAPVPAEGR</sequence>
<keyword evidence="1 4" id="KW-0378">Hydrolase</keyword>
<evidence type="ECO:0000259" key="3">
    <source>
        <dbReference type="Pfam" id="PF00857"/>
    </source>
</evidence>
<keyword evidence="5" id="KW-1185">Reference proteome</keyword>
<dbReference type="PANTHER" id="PTHR43540">
    <property type="entry name" value="PEROXYUREIDOACRYLATE/UREIDOACRYLATE AMIDOHYDROLASE-RELATED"/>
    <property type="match status" value="1"/>
</dbReference>
<evidence type="ECO:0000313" key="4">
    <source>
        <dbReference type="EMBL" id="OSY36735.1"/>
    </source>
</evidence>
<dbReference type="Pfam" id="PF00857">
    <property type="entry name" value="Isochorismatase"/>
    <property type="match status" value="1"/>
</dbReference>
<dbReference type="STRING" id="2074.BG845_05171"/>
<dbReference type="EC" id="3.3.2.1" evidence="4"/>
<dbReference type="InterPro" id="IPR000868">
    <property type="entry name" value="Isochorismatase-like_dom"/>
</dbReference>
<dbReference type="InterPro" id="IPR050272">
    <property type="entry name" value="Isochorismatase-like_hydrls"/>
</dbReference>
<dbReference type="EMBL" id="MIGB01000036">
    <property type="protein sequence ID" value="OSY36735.1"/>
    <property type="molecule type" value="Genomic_DNA"/>
</dbReference>
<organism evidence="4 5">
    <name type="scientific">Pseudonocardia autotrophica</name>
    <name type="common">Amycolata autotrophica</name>
    <name type="synonym">Nocardia autotrophica</name>
    <dbReference type="NCBI Taxonomy" id="2074"/>
    <lineage>
        <taxon>Bacteria</taxon>
        <taxon>Bacillati</taxon>
        <taxon>Actinomycetota</taxon>
        <taxon>Actinomycetes</taxon>
        <taxon>Pseudonocardiales</taxon>
        <taxon>Pseudonocardiaceae</taxon>
        <taxon>Pseudonocardia</taxon>
    </lineage>
</organism>
<dbReference type="AlphaFoldDB" id="A0A1Y2MNB1"/>
<feature type="region of interest" description="Disordered" evidence="2">
    <location>
        <begin position="1"/>
        <end position="27"/>
    </location>
</feature>
<name>A0A1Y2MNB1_PSEAH</name>
<dbReference type="GO" id="GO:0008908">
    <property type="term" value="F:isochorismatase activity"/>
    <property type="evidence" value="ECO:0007669"/>
    <property type="project" value="UniProtKB-EC"/>
</dbReference>
<comment type="caution">
    <text evidence="4">The sequence shown here is derived from an EMBL/GenBank/DDBJ whole genome shotgun (WGS) entry which is preliminary data.</text>
</comment>
<accession>A0A1Y2MNB1</accession>